<sequence length="420" mass="47948">MVVRKKILFTICQYIMLIRIMYDLILGRENIFLAIGEMGTVTQVLIHTMDIMLEIQDTDTPKEGFMGMKRIDEENITREPYEKQLKIKDEVCKFVIEDAQYGYYDGRKEVLDKKIIDNMLSSVMKVLYNNSTKYNEMPSVVTISRNIESKTEEKKQLFEVIEPVERLDDVIMSIDIMNQIGLVLSAIQNRNLLVEKWGLSGFGLERRAIVLNFYGLAGTGKSLCAKAIANKLNKKLIQVNYSELESKYVGETPKNITNVFNEAKKSDAVIVFDEADSFLSKRLTNITQAADYGVNITRSVMLMELEKYEGVVIFTTNLITNYDAAFKRRLLASIKFDAPDEYAREKIWLLHTRKVPLGDIDAKQLASSFKGITGADIKDIVYYAALIALQNEKEQVDLVDIEKAYGYVVARYDAGVEKEQ</sequence>
<dbReference type="InterPro" id="IPR041569">
    <property type="entry name" value="AAA_lid_3"/>
</dbReference>
<evidence type="ECO:0000256" key="2">
    <source>
        <dbReference type="ARBA" id="ARBA00022741"/>
    </source>
</evidence>
<dbReference type="Gene3D" id="1.10.8.60">
    <property type="match status" value="1"/>
</dbReference>
<dbReference type="AlphaFoldDB" id="A0A5P6VNU1"/>
<keyword evidence="3 6" id="KW-0067">ATP-binding</keyword>
<dbReference type="SUPFAM" id="SSF52540">
    <property type="entry name" value="P-loop containing nucleoside triphosphate hydrolases"/>
    <property type="match status" value="1"/>
</dbReference>
<evidence type="ECO:0000259" key="5">
    <source>
        <dbReference type="SMART" id="SM00382"/>
    </source>
</evidence>
<dbReference type="Pfam" id="PF17862">
    <property type="entry name" value="AAA_lid_3"/>
    <property type="match status" value="1"/>
</dbReference>
<dbReference type="KEGG" id="pxv:FXF36_05480"/>
<gene>
    <name evidence="6" type="ORF">FXF36_05480</name>
</gene>
<evidence type="ECO:0000256" key="4">
    <source>
        <dbReference type="SAM" id="Phobius"/>
    </source>
</evidence>
<feature type="domain" description="AAA+ ATPase" evidence="5">
    <location>
        <begin position="207"/>
        <end position="340"/>
    </location>
</feature>
<dbReference type="CDD" id="cd19481">
    <property type="entry name" value="RecA-like_protease"/>
    <property type="match status" value="1"/>
</dbReference>
<dbReference type="Gene3D" id="3.40.50.300">
    <property type="entry name" value="P-loop containing nucleotide triphosphate hydrolases"/>
    <property type="match status" value="1"/>
</dbReference>
<name>A0A5P6VNU1_PSEXY</name>
<protein>
    <submittedName>
        <fullName evidence="6">ATP-binding protein</fullName>
    </submittedName>
</protein>
<feature type="transmembrane region" description="Helical" evidence="4">
    <location>
        <begin position="7"/>
        <end position="25"/>
    </location>
</feature>
<comment type="similarity">
    <text evidence="1">Belongs to the AAA ATPase family.</text>
</comment>
<dbReference type="SMART" id="SM00382">
    <property type="entry name" value="AAA"/>
    <property type="match status" value="1"/>
</dbReference>
<dbReference type="PANTHER" id="PTHR23073">
    <property type="entry name" value="26S PROTEASOME REGULATORY SUBUNIT"/>
    <property type="match status" value="1"/>
</dbReference>
<dbReference type="GO" id="GO:0016887">
    <property type="term" value="F:ATP hydrolysis activity"/>
    <property type="evidence" value="ECO:0007669"/>
    <property type="project" value="InterPro"/>
</dbReference>
<reference evidence="7" key="1">
    <citation type="submission" date="2019-08" db="EMBL/GenBank/DDBJ databases">
        <title>Complete Genome Sequence of the Polysaccharide-Degrading Rumen Bacterium Pseudobutyrivibrio xylanivorans MA3014.</title>
        <authorList>
            <person name="Palevich N."/>
            <person name="Maclean P.H."/>
            <person name="Kelly W.J."/>
            <person name="Leahy S.C."/>
            <person name="Rakonjac J."/>
            <person name="Attwood G.T."/>
        </authorList>
    </citation>
    <scope>NUCLEOTIDE SEQUENCE [LARGE SCALE GENOMIC DNA]</scope>
    <source>
        <strain evidence="7">MA3014</strain>
    </source>
</reference>
<evidence type="ECO:0000256" key="3">
    <source>
        <dbReference type="ARBA" id="ARBA00022840"/>
    </source>
</evidence>
<dbReference type="InterPro" id="IPR003959">
    <property type="entry name" value="ATPase_AAA_core"/>
</dbReference>
<dbReference type="InterPro" id="IPR003593">
    <property type="entry name" value="AAA+_ATPase"/>
</dbReference>
<dbReference type="InterPro" id="IPR050221">
    <property type="entry name" value="26S_Proteasome_ATPase"/>
</dbReference>
<keyword evidence="2" id="KW-0547">Nucleotide-binding</keyword>
<proteinExistence type="inferred from homology"/>
<organism evidence="6 7">
    <name type="scientific">Pseudobutyrivibrio xylanivorans</name>
    <dbReference type="NCBI Taxonomy" id="185007"/>
    <lineage>
        <taxon>Bacteria</taxon>
        <taxon>Bacillati</taxon>
        <taxon>Bacillota</taxon>
        <taxon>Clostridia</taxon>
        <taxon>Lachnospirales</taxon>
        <taxon>Lachnospiraceae</taxon>
        <taxon>Pseudobutyrivibrio</taxon>
    </lineage>
</organism>
<evidence type="ECO:0000313" key="6">
    <source>
        <dbReference type="EMBL" id="QFJ54343.1"/>
    </source>
</evidence>
<keyword evidence="4" id="KW-0472">Membrane</keyword>
<evidence type="ECO:0000256" key="1">
    <source>
        <dbReference type="ARBA" id="ARBA00006914"/>
    </source>
</evidence>
<dbReference type="Proteomes" id="UP000327030">
    <property type="component" value="Chromosome 1"/>
</dbReference>
<dbReference type="GO" id="GO:0005524">
    <property type="term" value="F:ATP binding"/>
    <property type="evidence" value="ECO:0007669"/>
    <property type="project" value="UniProtKB-KW"/>
</dbReference>
<dbReference type="EMBL" id="CP043028">
    <property type="protein sequence ID" value="QFJ54343.1"/>
    <property type="molecule type" value="Genomic_DNA"/>
</dbReference>
<dbReference type="InterPro" id="IPR027417">
    <property type="entry name" value="P-loop_NTPase"/>
</dbReference>
<evidence type="ECO:0000313" key="7">
    <source>
        <dbReference type="Proteomes" id="UP000327030"/>
    </source>
</evidence>
<dbReference type="Pfam" id="PF00004">
    <property type="entry name" value="AAA"/>
    <property type="match status" value="1"/>
</dbReference>
<keyword evidence="4" id="KW-0812">Transmembrane</keyword>
<keyword evidence="4" id="KW-1133">Transmembrane helix</keyword>
<accession>A0A5P6VNU1</accession>